<keyword evidence="2" id="KW-1185">Reference proteome</keyword>
<reference evidence="1" key="2">
    <citation type="submission" date="2022-06" db="UniProtKB">
        <authorList>
            <consortium name="EnsemblMetazoa"/>
        </authorList>
    </citation>
    <scope>IDENTIFICATION</scope>
</reference>
<protein>
    <submittedName>
        <fullName evidence="1">Uncharacterized protein</fullName>
    </submittedName>
</protein>
<proteinExistence type="predicted"/>
<name>A0A8R1XQX9_ONCVO</name>
<dbReference type="Proteomes" id="UP000024404">
    <property type="component" value="Unassembled WGS sequence"/>
</dbReference>
<accession>A0A8R1XQX9</accession>
<organism evidence="1 2">
    <name type="scientific">Onchocerca volvulus</name>
    <dbReference type="NCBI Taxonomy" id="6282"/>
    <lineage>
        <taxon>Eukaryota</taxon>
        <taxon>Metazoa</taxon>
        <taxon>Ecdysozoa</taxon>
        <taxon>Nematoda</taxon>
        <taxon>Chromadorea</taxon>
        <taxon>Rhabditida</taxon>
        <taxon>Spirurina</taxon>
        <taxon>Spiruromorpha</taxon>
        <taxon>Filarioidea</taxon>
        <taxon>Onchocercidae</taxon>
        <taxon>Onchocerca</taxon>
    </lineage>
</organism>
<reference evidence="2" key="1">
    <citation type="submission" date="2013-10" db="EMBL/GenBank/DDBJ databases">
        <title>Genome sequencing of Onchocerca volvulus.</title>
        <authorList>
            <person name="Cotton J."/>
            <person name="Tsai J."/>
            <person name="Stanley E."/>
            <person name="Tracey A."/>
            <person name="Holroyd N."/>
            <person name="Lustigman S."/>
            <person name="Berriman M."/>
        </authorList>
    </citation>
    <scope>NUCLEOTIDE SEQUENCE</scope>
</reference>
<dbReference type="EMBL" id="CMVM020000331">
    <property type="status" value="NOT_ANNOTATED_CDS"/>
    <property type="molecule type" value="Genomic_DNA"/>
</dbReference>
<dbReference type="EnsemblMetazoa" id="OVOC10265.1">
    <property type="protein sequence ID" value="OVOC10265.1"/>
    <property type="gene ID" value="WBGene00247074"/>
</dbReference>
<sequence>MKKPLTAERRNKMNCYALSQQNQTRSIERLDVMYRRRRHRRCCFFSWRVVDRFDGCEVVDWSECGRLLDCTLHAAIIHNYYNHIRILHTIILCYCLGVE</sequence>
<dbReference type="AlphaFoldDB" id="A0A8R1XQX9"/>
<evidence type="ECO:0000313" key="2">
    <source>
        <dbReference type="Proteomes" id="UP000024404"/>
    </source>
</evidence>
<evidence type="ECO:0000313" key="1">
    <source>
        <dbReference type="EnsemblMetazoa" id="OVOC10265.1"/>
    </source>
</evidence>